<feature type="region of interest" description="Disordered" evidence="1">
    <location>
        <begin position="251"/>
        <end position="296"/>
    </location>
</feature>
<dbReference type="EMBL" id="SZYD01000012">
    <property type="protein sequence ID" value="KAD4584823.1"/>
    <property type="molecule type" value="Genomic_DNA"/>
</dbReference>
<comment type="caution">
    <text evidence="3">The sequence shown here is derived from an EMBL/GenBank/DDBJ whole genome shotgun (WGS) entry which is preliminary data.</text>
</comment>
<name>A0A5N6NBW6_9ASTR</name>
<dbReference type="PANTHER" id="PTHR33349">
    <property type="entry name" value="EMB|CAB62594.1"/>
    <property type="match status" value="1"/>
</dbReference>
<dbReference type="Proteomes" id="UP000326396">
    <property type="component" value="Linkage Group LG2"/>
</dbReference>
<evidence type="ECO:0000313" key="3">
    <source>
        <dbReference type="EMBL" id="KAD4584823.1"/>
    </source>
</evidence>
<evidence type="ECO:0000313" key="4">
    <source>
        <dbReference type="Proteomes" id="UP000326396"/>
    </source>
</evidence>
<organism evidence="3 4">
    <name type="scientific">Mikania micrantha</name>
    <name type="common">bitter vine</name>
    <dbReference type="NCBI Taxonomy" id="192012"/>
    <lineage>
        <taxon>Eukaryota</taxon>
        <taxon>Viridiplantae</taxon>
        <taxon>Streptophyta</taxon>
        <taxon>Embryophyta</taxon>
        <taxon>Tracheophyta</taxon>
        <taxon>Spermatophyta</taxon>
        <taxon>Magnoliopsida</taxon>
        <taxon>eudicotyledons</taxon>
        <taxon>Gunneridae</taxon>
        <taxon>Pentapetalae</taxon>
        <taxon>asterids</taxon>
        <taxon>campanulids</taxon>
        <taxon>Asterales</taxon>
        <taxon>Asteraceae</taxon>
        <taxon>Asteroideae</taxon>
        <taxon>Heliantheae alliance</taxon>
        <taxon>Eupatorieae</taxon>
        <taxon>Mikania</taxon>
    </lineage>
</organism>
<sequence>MEKPVPNKHSRRHSTGNLILELTGYEDVLSRYLSAPFPSCHDNCKPHPPGSDHPTQTKPTRKRLNKNDVDSVQGLKKPFTPIPKSPTRHAKITSTSPAKHQVKSQPIDPKRQDFKSRSRSRSKSAETDPFYIPPTRITRRYSDVNLHADSSVSLANGGLISGKKYDKKCDSRTDVKPINSAVKTPDVKPSKSAVKTPDVKLIKSVVKVPRDGTSSKKVQTLKAIYGSTKPEVNHGSKKSKFVDPFGEVVQEKNNKSQSHNEKQVLQNGAQTTSKTEKDETLGTEIQSNSSIATPEVKETKNLTRVQKQAKEKEEVSSRKLKFKQGKVIGSQSETNGPRKVEFAKGEVLDENKTDEKESKGLRRMTSDGVLQTSESNSVDVVLKPCDTEENKYNTRLNNVIEETAGRLIKTRKSKVQALVGAFEMISANEF</sequence>
<reference evidence="3 4" key="1">
    <citation type="submission" date="2019-05" db="EMBL/GenBank/DDBJ databases">
        <title>Mikania micrantha, genome provides insights into the molecular mechanism of rapid growth.</title>
        <authorList>
            <person name="Liu B."/>
        </authorList>
    </citation>
    <scope>NUCLEOTIDE SEQUENCE [LARGE SCALE GENOMIC DNA]</scope>
    <source>
        <strain evidence="3">NLD-2019</strain>
        <tissue evidence="3">Leaf</tissue>
    </source>
</reference>
<feature type="region of interest" description="Disordered" evidence="1">
    <location>
        <begin position="36"/>
        <end position="131"/>
    </location>
</feature>
<proteinExistence type="predicted"/>
<evidence type="ECO:0000256" key="1">
    <source>
        <dbReference type="SAM" id="MobiDB-lite"/>
    </source>
</evidence>
<dbReference type="GO" id="GO:0005516">
    <property type="term" value="F:calmodulin binding"/>
    <property type="evidence" value="ECO:0007669"/>
    <property type="project" value="InterPro"/>
</dbReference>
<feature type="compositionally biased region" description="Polar residues" evidence="1">
    <location>
        <begin position="283"/>
        <end position="292"/>
    </location>
</feature>
<dbReference type="PANTHER" id="PTHR33349:SF41">
    <property type="entry name" value="EMB|CAB62594.1"/>
    <property type="match status" value="1"/>
</dbReference>
<feature type="domain" description="Calmodulin-binding" evidence="2">
    <location>
        <begin position="316"/>
        <end position="427"/>
    </location>
</feature>
<feature type="compositionally biased region" description="Basic and acidic residues" evidence="1">
    <location>
        <begin position="351"/>
        <end position="360"/>
    </location>
</feature>
<dbReference type="SMART" id="SM01054">
    <property type="entry name" value="CaM_binding"/>
    <property type="match status" value="1"/>
</dbReference>
<evidence type="ECO:0000259" key="2">
    <source>
        <dbReference type="SMART" id="SM01054"/>
    </source>
</evidence>
<feature type="compositionally biased region" description="Polar residues" evidence="1">
    <location>
        <begin position="263"/>
        <end position="273"/>
    </location>
</feature>
<protein>
    <recommendedName>
        <fullName evidence="2">Calmodulin-binding domain-containing protein</fullName>
    </recommendedName>
</protein>
<keyword evidence="4" id="KW-1185">Reference proteome</keyword>
<accession>A0A5N6NBW6</accession>
<feature type="compositionally biased region" description="Basic and acidic residues" evidence="1">
    <location>
        <begin position="251"/>
        <end position="262"/>
    </location>
</feature>
<gene>
    <name evidence="3" type="ORF">E3N88_22424</name>
</gene>
<dbReference type="OrthoDB" id="766386at2759"/>
<dbReference type="AlphaFoldDB" id="A0A5N6NBW6"/>
<dbReference type="InterPro" id="IPR012417">
    <property type="entry name" value="CaM-bd_dom_pln"/>
</dbReference>
<feature type="region of interest" description="Disordered" evidence="1">
    <location>
        <begin position="351"/>
        <end position="372"/>
    </location>
</feature>
<dbReference type="Pfam" id="PF07839">
    <property type="entry name" value="CaM_binding"/>
    <property type="match status" value="1"/>
</dbReference>